<dbReference type="InterPro" id="IPR022775">
    <property type="entry name" value="AP_mu_sigma_su"/>
</dbReference>
<comment type="subunit">
    <text evidence="4">Oligomeric complex that consists of at least the alpha, beta, beta', gamma, delta, epsilon and zeta subunits.</text>
</comment>
<keyword evidence="7" id="KW-0931">ER-Golgi transport</keyword>
<reference evidence="15" key="1">
    <citation type="submission" date="2025-08" db="UniProtKB">
        <authorList>
            <consortium name="Ensembl"/>
        </authorList>
    </citation>
    <scope>IDENTIFICATION</scope>
</reference>
<keyword evidence="6" id="KW-0963">Cytoplasm</keyword>
<comment type="subcellular location">
    <subcellularLocation>
        <location evidence="2">Cytoplasmic vesicle</location>
        <location evidence="2">COPI-coated vesicle membrane</location>
        <topology evidence="2">Peripheral membrane protein</topology>
        <orientation evidence="2">Cytoplasmic side</orientation>
    </subcellularLocation>
    <subcellularLocation>
        <location evidence="1">Golgi apparatus membrane</location>
        <topology evidence="1">Peripheral membrane protein</topology>
        <orientation evidence="1">Cytoplasmic side</orientation>
    </subcellularLocation>
</comment>
<evidence type="ECO:0000256" key="2">
    <source>
        <dbReference type="ARBA" id="ARBA00004347"/>
    </source>
</evidence>
<evidence type="ECO:0000256" key="13">
    <source>
        <dbReference type="SAM" id="MobiDB-lite"/>
    </source>
</evidence>
<feature type="compositionally biased region" description="Pro residues" evidence="13">
    <location>
        <begin position="307"/>
        <end position="323"/>
    </location>
</feature>
<evidence type="ECO:0000256" key="12">
    <source>
        <dbReference type="ARBA" id="ARBA00045555"/>
    </source>
</evidence>
<evidence type="ECO:0000256" key="6">
    <source>
        <dbReference type="ARBA" id="ARBA00022490"/>
    </source>
</evidence>
<feature type="domain" description="AP complex mu/sigma subunit" evidence="14">
    <location>
        <begin position="59"/>
        <end position="135"/>
    </location>
</feature>
<accession>A0A8B9HYS7</accession>
<dbReference type="Proteomes" id="UP000694426">
    <property type="component" value="Unplaced"/>
</dbReference>
<keyword evidence="16" id="KW-1185">Reference proteome</keyword>
<comment type="similarity">
    <text evidence="3">Belongs to the adaptor complexes small subunit family.</text>
</comment>
<dbReference type="Gene3D" id="3.30.450.60">
    <property type="match status" value="1"/>
</dbReference>
<feature type="compositionally biased region" description="Low complexity" evidence="13">
    <location>
        <begin position="169"/>
        <end position="179"/>
    </location>
</feature>
<evidence type="ECO:0000256" key="11">
    <source>
        <dbReference type="ARBA" id="ARBA00023329"/>
    </source>
</evidence>
<feature type="region of interest" description="Disordered" evidence="13">
    <location>
        <begin position="141"/>
        <end position="448"/>
    </location>
</feature>
<feature type="region of interest" description="Disordered" evidence="13">
    <location>
        <begin position="1"/>
        <end position="52"/>
    </location>
</feature>
<dbReference type="GO" id="GO:0006886">
    <property type="term" value="P:intracellular protein transport"/>
    <property type="evidence" value="ECO:0007669"/>
    <property type="project" value="TreeGrafter"/>
</dbReference>
<dbReference type="InterPro" id="IPR039652">
    <property type="entry name" value="Coatomer_zeta"/>
</dbReference>
<feature type="compositionally biased region" description="Pro residues" evidence="13">
    <location>
        <begin position="184"/>
        <end position="197"/>
    </location>
</feature>
<dbReference type="PANTHER" id="PTHR11043">
    <property type="entry name" value="ZETA-COAT PROTEIN"/>
    <property type="match status" value="1"/>
</dbReference>
<dbReference type="GO" id="GO:0000139">
    <property type="term" value="C:Golgi membrane"/>
    <property type="evidence" value="ECO:0007669"/>
    <property type="project" value="UniProtKB-SubCell"/>
</dbReference>
<feature type="compositionally biased region" description="Low complexity" evidence="13">
    <location>
        <begin position="208"/>
        <end position="220"/>
    </location>
</feature>
<keyword evidence="9" id="KW-0333">Golgi apparatus</keyword>
<dbReference type="AlphaFoldDB" id="A0A8B9HYS7"/>
<dbReference type="GO" id="GO:0030126">
    <property type="term" value="C:COPI vesicle coat"/>
    <property type="evidence" value="ECO:0007669"/>
    <property type="project" value="InterPro"/>
</dbReference>
<evidence type="ECO:0000256" key="5">
    <source>
        <dbReference type="ARBA" id="ARBA00022448"/>
    </source>
</evidence>
<evidence type="ECO:0000259" key="14">
    <source>
        <dbReference type="Pfam" id="PF01217"/>
    </source>
</evidence>
<reference evidence="15" key="2">
    <citation type="submission" date="2025-09" db="UniProtKB">
        <authorList>
            <consortium name="Ensembl"/>
        </authorList>
    </citation>
    <scope>IDENTIFICATION</scope>
</reference>
<keyword evidence="11" id="KW-0968">Cytoplasmic vesicle</keyword>
<dbReference type="PANTHER" id="PTHR11043:SF0">
    <property type="entry name" value="COATOMER SUBUNIT ZETA"/>
    <property type="match status" value="1"/>
</dbReference>
<dbReference type="SUPFAM" id="SSF64356">
    <property type="entry name" value="SNARE-like"/>
    <property type="match status" value="1"/>
</dbReference>
<dbReference type="Pfam" id="PF01217">
    <property type="entry name" value="Clat_adaptor_s"/>
    <property type="match status" value="1"/>
</dbReference>
<evidence type="ECO:0000256" key="4">
    <source>
        <dbReference type="ARBA" id="ARBA00011775"/>
    </source>
</evidence>
<name>A0A8B9HYS7_9AVES</name>
<dbReference type="InterPro" id="IPR011012">
    <property type="entry name" value="Longin-like_dom_sf"/>
</dbReference>
<dbReference type="GO" id="GO:0006891">
    <property type="term" value="P:intra-Golgi vesicle-mediated transport"/>
    <property type="evidence" value="ECO:0007669"/>
    <property type="project" value="TreeGrafter"/>
</dbReference>
<evidence type="ECO:0000256" key="3">
    <source>
        <dbReference type="ARBA" id="ARBA00006972"/>
    </source>
</evidence>
<sequence>WGAGQGCEGGSPKNRGGGTPVGWGGSGGTGVPRQREAGPSCSRPGGSEPLCPQEPSLYTVKALLILDSRGQRLLAKYYDSSFPTAQEQAAFESSIFSKTRGAGGEIAFLEGLTVVYRSSSDLLFYVVGGPQENEEGLGEALAAGEPGRGLPGGGRDRGQGGDPGERPAARPAAPGPTGECWPPCCPPPPASSPPPPTFGLSTGPRTCALRLRPLRLPGGQPRAGGHGSPPQVEAPSGCSSPSAAPRQLPPPALRTPREPLSAPEGELEDSPPSHVAAMEPKWLWAAPGPPGAAPAARLHAPQIKLLPPAPGSPLPSPHSPPSAPGLGLPSVFRARGSALARPLWGQRRPPPAARTRLPAASPLPPGAGPHRRTPAGPWGARAPPGGARSRVPPCRPPAGGCGRAPAGAADRRGGPSPVRHGHTAPAQAPRAPPMHCGLGAPRDPAPPP</sequence>
<feature type="compositionally biased region" description="Low complexity" evidence="13">
    <location>
        <begin position="234"/>
        <end position="246"/>
    </location>
</feature>
<dbReference type="GeneTree" id="ENSGT00390000004405"/>
<feature type="compositionally biased region" description="Gly residues" evidence="13">
    <location>
        <begin position="1"/>
        <end position="30"/>
    </location>
</feature>
<keyword evidence="8" id="KW-0653">Protein transport</keyword>
<feature type="compositionally biased region" description="Low complexity" evidence="13">
    <location>
        <begin position="374"/>
        <end position="388"/>
    </location>
</feature>
<keyword evidence="10" id="KW-0472">Membrane</keyword>
<evidence type="ECO:0000256" key="10">
    <source>
        <dbReference type="ARBA" id="ARBA00023136"/>
    </source>
</evidence>
<comment type="function">
    <text evidence="12">The coatomer is a cytosolic protein complex that binds to dilysine motifs and reversibly associates with Golgi non-clathrin-coated vesicles, which further mediate biosynthetic protein transport from the ER, via the Golgi up to the trans Golgi network. Coatomer complex is required for budding from Golgi membranes, and is essential for the retrograde Golgi-to-ER transport of dilysine-tagged proteins. The zeta subunit may be involved in regulating the coat assembly and, hence, the rate of biosynthetic protein transport due to its association-dissociation properties with the coatomer complex.</text>
</comment>
<organism evidence="15 16">
    <name type="scientific">Anser brachyrhynchus</name>
    <name type="common">Pink-footed goose</name>
    <dbReference type="NCBI Taxonomy" id="132585"/>
    <lineage>
        <taxon>Eukaryota</taxon>
        <taxon>Metazoa</taxon>
        <taxon>Chordata</taxon>
        <taxon>Craniata</taxon>
        <taxon>Vertebrata</taxon>
        <taxon>Euteleostomi</taxon>
        <taxon>Archelosauria</taxon>
        <taxon>Archosauria</taxon>
        <taxon>Dinosauria</taxon>
        <taxon>Saurischia</taxon>
        <taxon>Theropoda</taxon>
        <taxon>Coelurosauria</taxon>
        <taxon>Aves</taxon>
        <taxon>Neognathae</taxon>
        <taxon>Galloanserae</taxon>
        <taxon>Anseriformes</taxon>
        <taxon>Anatidae</taxon>
        <taxon>Anserinae</taxon>
        <taxon>Anser</taxon>
    </lineage>
</organism>
<dbReference type="GO" id="GO:0006890">
    <property type="term" value="P:retrograde vesicle-mediated transport, Golgi to endoplasmic reticulum"/>
    <property type="evidence" value="ECO:0007669"/>
    <property type="project" value="InterPro"/>
</dbReference>
<proteinExistence type="inferred from homology"/>
<protein>
    <recommendedName>
        <fullName evidence="14">AP complex mu/sigma subunit domain-containing protein</fullName>
    </recommendedName>
</protein>
<evidence type="ECO:0000256" key="1">
    <source>
        <dbReference type="ARBA" id="ARBA00004255"/>
    </source>
</evidence>
<evidence type="ECO:0000256" key="8">
    <source>
        <dbReference type="ARBA" id="ARBA00022927"/>
    </source>
</evidence>
<evidence type="ECO:0000313" key="16">
    <source>
        <dbReference type="Proteomes" id="UP000694426"/>
    </source>
</evidence>
<evidence type="ECO:0000256" key="9">
    <source>
        <dbReference type="ARBA" id="ARBA00023034"/>
    </source>
</evidence>
<keyword evidence="5" id="KW-0813">Transport</keyword>
<feature type="compositionally biased region" description="Basic and acidic residues" evidence="13">
    <location>
        <begin position="154"/>
        <end position="168"/>
    </location>
</feature>
<evidence type="ECO:0000256" key="7">
    <source>
        <dbReference type="ARBA" id="ARBA00022892"/>
    </source>
</evidence>
<dbReference type="Ensembl" id="ENSABRT00000000843.1">
    <property type="protein sequence ID" value="ENSABRP00000000539.1"/>
    <property type="gene ID" value="ENSABRG00000000606.1"/>
</dbReference>
<evidence type="ECO:0000313" key="15">
    <source>
        <dbReference type="Ensembl" id="ENSABRP00000000539.1"/>
    </source>
</evidence>